<dbReference type="OrthoDB" id="5316634at2759"/>
<feature type="transmembrane region" description="Helical" evidence="1">
    <location>
        <begin position="7"/>
        <end position="25"/>
    </location>
</feature>
<dbReference type="HOGENOM" id="CLU_831648_0_0_1"/>
<accession>A0A0D1YJ26</accession>
<dbReference type="Proteomes" id="UP000053599">
    <property type="component" value="Unassembled WGS sequence"/>
</dbReference>
<gene>
    <name evidence="2" type="ORF">PV11_08448</name>
</gene>
<keyword evidence="1" id="KW-0472">Membrane</keyword>
<dbReference type="AlphaFoldDB" id="A0A0D1YJ26"/>
<evidence type="ECO:0000256" key="1">
    <source>
        <dbReference type="SAM" id="Phobius"/>
    </source>
</evidence>
<proteinExistence type="predicted"/>
<keyword evidence="1" id="KW-1133">Transmembrane helix</keyword>
<evidence type="ECO:0000313" key="3">
    <source>
        <dbReference type="Proteomes" id="UP000053599"/>
    </source>
</evidence>
<name>A0A0D1YJ26_9EURO</name>
<dbReference type="EMBL" id="KN846953">
    <property type="protein sequence ID" value="KIV80994.1"/>
    <property type="molecule type" value="Genomic_DNA"/>
</dbReference>
<evidence type="ECO:0000313" key="2">
    <source>
        <dbReference type="EMBL" id="KIV80994.1"/>
    </source>
</evidence>
<keyword evidence="1" id="KW-0812">Transmembrane</keyword>
<sequence length="334" mass="36940">MARSYQHIWPSICLGLFGLYSLMVWSSRSTKCALVEGHVVLGLNFGMTHVAVACIDTNNSPRPIARMKGNEAYKAYMSGTVDSSEHAELWSGPMPPLVDPDEQEEQLAVYLFTNVLRNVTQTAAKIVRKPTKIGVIAVPHHINRATWNSIKLASHEVGDAFGGTWGLLRNDMSMAANDYSPEHCIAKHSYRGDEGGENFVLVVNHDAHRFEVGTADLSDYGASFERYKEVVQNRPHMTDFNAHKDGEALQNAIQELLKDHRANPTWLGPPNEIAAIIVVGEMSPKALSQISATIASALPEHKDKIQTQNPGYRAAFGAVCHGYQILTHYPNYDF</sequence>
<organism evidence="2 3">
    <name type="scientific">Exophiala sideris</name>
    <dbReference type="NCBI Taxonomy" id="1016849"/>
    <lineage>
        <taxon>Eukaryota</taxon>
        <taxon>Fungi</taxon>
        <taxon>Dikarya</taxon>
        <taxon>Ascomycota</taxon>
        <taxon>Pezizomycotina</taxon>
        <taxon>Eurotiomycetes</taxon>
        <taxon>Chaetothyriomycetidae</taxon>
        <taxon>Chaetothyriales</taxon>
        <taxon>Herpotrichiellaceae</taxon>
        <taxon>Exophiala</taxon>
    </lineage>
</organism>
<protein>
    <submittedName>
        <fullName evidence="2">Uncharacterized protein</fullName>
    </submittedName>
</protein>
<reference evidence="2 3" key="1">
    <citation type="submission" date="2015-01" db="EMBL/GenBank/DDBJ databases">
        <title>The Genome Sequence of Exophiala sideris CBS121828.</title>
        <authorList>
            <consortium name="The Broad Institute Genomics Platform"/>
            <person name="Cuomo C."/>
            <person name="de Hoog S."/>
            <person name="Gorbushina A."/>
            <person name="Stielow B."/>
            <person name="Teixiera M."/>
            <person name="Abouelleil A."/>
            <person name="Chapman S.B."/>
            <person name="Priest M."/>
            <person name="Young S.K."/>
            <person name="Wortman J."/>
            <person name="Nusbaum C."/>
            <person name="Birren B."/>
        </authorList>
    </citation>
    <scope>NUCLEOTIDE SEQUENCE [LARGE SCALE GENOMIC DNA]</scope>
    <source>
        <strain evidence="2 3">CBS 121828</strain>
    </source>
</reference>